<dbReference type="EMBL" id="KV453964">
    <property type="protein sequence ID" value="ODV70605.1"/>
    <property type="molecule type" value="Genomic_DNA"/>
</dbReference>
<dbReference type="AlphaFoldDB" id="A0A1E4RU61"/>
<feature type="region of interest" description="Disordered" evidence="1">
    <location>
        <begin position="875"/>
        <end position="901"/>
    </location>
</feature>
<evidence type="ECO:0000313" key="3">
    <source>
        <dbReference type="Proteomes" id="UP000094389"/>
    </source>
</evidence>
<evidence type="ECO:0008006" key="4">
    <source>
        <dbReference type="Google" id="ProtNLM"/>
    </source>
</evidence>
<evidence type="ECO:0000256" key="1">
    <source>
        <dbReference type="SAM" id="MobiDB-lite"/>
    </source>
</evidence>
<dbReference type="Proteomes" id="UP000094389">
    <property type="component" value="Unassembled WGS sequence"/>
</dbReference>
<gene>
    <name evidence="2" type="ORF">CYBJADRAFT_175917</name>
</gene>
<reference evidence="2 3" key="1">
    <citation type="journal article" date="2016" name="Proc. Natl. Acad. Sci. U.S.A.">
        <title>Comparative genomics of biotechnologically important yeasts.</title>
        <authorList>
            <person name="Riley R."/>
            <person name="Haridas S."/>
            <person name="Wolfe K.H."/>
            <person name="Lopes M.R."/>
            <person name="Hittinger C.T."/>
            <person name="Goeker M."/>
            <person name="Salamov A.A."/>
            <person name="Wisecaver J.H."/>
            <person name="Long T.M."/>
            <person name="Calvey C.H."/>
            <person name="Aerts A.L."/>
            <person name="Barry K.W."/>
            <person name="Choi C."/>
            <person name="Clum A."/>
            <person name="Coughlan A.Y."/>
            <person name="Deshpande S."/>
            <person name="Douglass A.P."/>
            <person name="Hanson S.J."/>
            <person name="Klenk H.-P."/>
            <person name="LaButti K.M."/>
            <person name="Lapidus A."/>
            <person name="Lindquist E.A."/>
            <person name="Lipzen A.M."/>
            <person name="Meier-Kolthoff J.P."/>
            <person name="Ohm R.A."/>
            <person name="Otillar R.P."/>
            <person name="Pangilinan J.L."/>
            <person name="Peng Y."/>
            <person name="Rokas A."/>
            <person name="Rosa C.A."/>
            <person name="Scheuner C."/>
            <person name="Sibirny A.A."/>
            <person name="Slot J.C."/>
            <person name="Stielow J.B."/>
            <person name="Sun H."/>
            <person name="Kurtzman C.P."/>
            <person name="Blackwell M."/>
            <person name="Grigoriev I.V."/>
            <person name="Jeffries T.W."/>
        </authorList>
    </citation>
    <scope>NUCLEOTIDE SEQUENCE [LARGE SCALE GENOMIC DNA]</scope>
    <source>
        <strain evidence="3">ATCC 18201 / CBS 1600 / BCRC 20928 / JCM 3617 / NBRC 0987 / NRRL Y-1542</strain>
    </source>
</reference>
<name>A0A1E4RU61_CYBJN</name>
<dbReference type="RefSeq" id="XP_020067644.1">
    <property type="nucleotide sequence ID" value="XM_020216746.1"/>
</dbReference>
<evidence type="ECO:0000313" key="2">
    <source>
        <dbReference type="EMBL" id="ODV70605.1"/>
    </source>
</evidence>
<feature type="compositionally biased region" description="Basic and acidic residues" evidence="1">
    <location>
        <begin position="1158"/>
        <end position="1177"/>
    </location>
</feature>
<accession>A0A1E4RU61</accession>
<feature type="region of interest" description="Disordered" evidence="1">
    <location>
        <begin position="1122"/>
        <end position="1185"/>
    </location>
</feature>
<organism evidence="2 3">
    <name type="scientific">Cyberlindnera jadinii (strain ATCC 18201 / CBS 1600 / BCRC 20928 / JCM 3617 / NBRC 0987 / NRRL Y-1542)</name>
    <name type="common">Torula yeast</name>
    <name type="synonym">Candida utilis</name>
    <dbReference type="NCBI Taxonomy" id="983966"/>
    <lineage>
        <taxon>Eukaryota</taxon>
        <taxon>Fungi</taxon>
        <taxon>Dikarya</taxon>
        <taxon>Ascomycota</taxon>
        <taxon>Saccharomycotina</taxon>
        <taxon>Saccharomycetes</taxon>
        <taxon>Phaffomycetales</taxon>
        <taxon>Phaffomycetaceae</taxon>
        <taxon>Cyberlindnera</taxon>
    </lineage>
</organism>
<keyword evidence="3" id="KW-1185">Reference proteome</keyword>
<sequence length="1185" mass="135338">MSLPDPDIVMSLSPRMIDMLACVKKKISASPMAEKRLLKDHLNECKHHFHTCIELFNSLESNFSFNMGNVLSDLRRRFVEFNLCHQDMMSDTSWCQDVDFDAQVQTRIVPDVENCEGNETSVANKPSSNEDTVFLPRLTFDSTLHGGRTSLKSFLLDTAKSLINEGIKRRQAKGIVVEERLSSLHILQQAIHIYCLLELGIFVSFIQRPNNSYMVRCTFCQTKILDYDIQCSVGNIKQGHCCEVPKLTKRALARSLVEVQHLRGPELERVVELLRCDGYFGTNKDGVEIDSFGCLKDYLLYSKIRFRTVANVGRAIFEWLQDADETALKVSRPSEDVSYQRKFTLTATHLILNNIYTKSEEEIEDICQVQFEPPEKPLGQQMYETVYRALSGTSFSKFTDRTQTGKYTIQMLLTALLTSDTNNNERNNQAADDGIQDGLNNFEIALLLHDNRYIDNILSKEDAIELSRIISDWGGDEQQQAVEGGPASTKDAVGPSVSDTTFKWKEAQDAFLQQLEGAISDQSEDSPAANSQGEKLVLNNLTALSNKKRATQAGDKKLKFNIDKARKLLETFANSSKLSLPALDLISYSQDEVKCVYFSNSIDDEFYESLIPTLSLDACHLSLYNSQGYKEDFRTLYTIVGQAGSKGLVPLGMMLSKNAECGLEWFTFLYTFFKKNDGSHWKKLRESLQLHNDSITEESIPPLQIISDQDKGIKKALDMLRTRCGVPIESFACSKHVERNLFKYTIAKHRRVMQHNFFQLIFESDPEKVPLIQEAMKGVFFERHKRDTVNSTYNLITNKQDCARGLQLYNSVTPRFDIMKSNHCEILNAEMFAFRRLNPTNLIVEVLSMQCDKVKFAESMTFDWNTVRQMPQYDDEMNDASDFDDGSDPDDASNFADEEDEPEHAEILTNYGYFLYSTTIITSCCLNSKETSVTVDESSPGTKVTTHKHSVSWDCGLSLRDLLKVLRVYVKKMRRRDSFVNFRAYVYHQLRARTAVVTEKRCTISKEGKTEEKSTYSCSHCRNQAYTFFECPHITCVKMRRVLNGYALIPSMPRLAKEIIYEDSRKRRSNYTPPIFEYQSCFSKANRCIIRKTASQTSRSAVKHFDSQVLLKAIQALKDDKKTMSNIRKNSKKRQRIACSSNRIPSAGEKKRGRGRPKKSEQKRNYKARKLMEEAKADSMNPPPT</sequence>
<dbReference type="GeneID" id="30991142"/>
<protein>
    <recommendedName>
        <fullName evidence="4">MULE transposase domain-containing protein</fullName>
    </recommendedName>
</protein>
<proteinExistence type="predicted"/>